<evidence type="ECO:0000313" key="1">
    <source>
        <dbReference type="EMBL" id="CAI5717801.1"/>
    </source>
</evidence>
<sequence>MLELLLVALGVTASALVTLWLLRTFNRVAHNVSKASTSTVSSDDDIDISAASPLRVDVSSDHDERGALLPKLVDLLRSPRRKGATTTHPKPVVMMRSVTGPARSVSLTLSLGTATGAKQSHHVPVRRVHVPHFYPLLDETAEWWRTQQCPAEGETCEPVQEEGPDADVVGLEDSSAVMWQHC</sequence>
<evidence type="ECO:0008006" key="3">
    <source>
        <dbReference type="Google" id="ProtNLM"/>
    </source>
</evidence>
<gene>
    <name evidence="1" type="ORF">HBR001_LOCUS1889</name>
</gene>
<organism evidence="1 2">
    <name type="scientific">Hyaloperonospora brassicae</name>
    <name type="common">Brassica downy mildew</name>
    <name type="synonym">Peronospora brassicae</name>
    <dbReference type="NCBI Taxonomy" id="162125"/>
    <lineage>
        <taxon>Eukaryota</taxon>
        <taxon>Sar</taxon>
        <taxon>Stramenopiles</taxon>
        <taxon>Oomycota</taxon>
        <taxon>Peronosporomycetes</taxon>
        <taxon>Peronosporales</taxon>
        <taxon>Peronosporaceae</taxon>
        <taxon>Hyaloperonospora</taxon>
    </lineage>
</organism>
<dbReference type="AlphaFoldDB" id="A0AAV0T9S8"/>
<evidence type="ECO:0000313" key="2">
    <source>
        <dbReference type="Proteomes" id="UP001162031"/>
    </source>
</evidence>
<comment type="caution">
    <text evidence="1">The sequence shown here is derived from an EMBL/GenBank/DDBJ whole genome shotgun (WGS) entry which is preliminary data.</text>
</comment>
<accession>A0AAV0T9S8</accession>
<dbReference type="EMBL" id="CANTFL010000188">
    <property type="protein sequence ID" value="CAI5717801.1"/>
    <property type="molecule type" value="Genomic_DNA"/>
</dbReference>
<dbReference type="Proteomes" id="UP001162031">
    <property type="component" value="Unassembled WGS sequence"/>
</dbReference>
<protein>
    <recommendedName>
        <fullName evidence="3">RxLR effector candidate protein</fullName>
    </recommendedName>
</protein>
<keyword evidence="2" id="KW-1185">Reference proteome</keyword>
<reference evidence="1" key="1">
    <citation type="submission" date="2022-12" db="EMBL/GenBank/DDBJ databases">
        <authorList>
            <person name="Webb A."/>
        </authorList>
    </citation>
    <scope>NUCLEOTIDE SEQUENCE</scope>
    <source>
        <strain evidence="1">Hp1</strain>
    </source>
</reference>
<proteinExistence type="predicted"/>
<name>A0AAV0T9S8_HYABA</name>